<protein>
    <submittedName>
        <fullName evidence="2">Uncharacterized protein</fullName>
    </submittedName>
</protein>
<dbReference type="Proteomes" id="UP000007797">
    <property type="component" value="Unassembled WGS sequence"/>
</dbReference>
<dbReference type="GeneID" id="14867798"/>
<reference evidence="3" key="1">
    <citation type="journal article" date="2011" name="Genome Res.">
        <title>Phylogeny-wide analysis of social amoeba genomes highlights ancient origins for complex intercellular communication.</title>
        <authorList>
            <person name="Heidel A.J."/>
            <person name="Lawal H.M."/>
            <person name="Felder M."/>
            <person name="Schilde C."/>
            <person name="Helps N.R."/>
            <person name="Tunggal B."/>
            <person name="Rivero F."/>
            <person name="John U."/>
            <person name="Schleicher M."/>
            <person name="Eichinger L."/>
            <person name="Platzer M."/>
            <person name="Noegel A.A."/>
            <person name="Schaap P."/>
            <person name="Gloeckner G."/>
        </authorList>
    </citation>
    <scope>NUCLEOTIDE SEQUENCE [LARGE SCALE GENOMIC DNA]</scope>
    <source>
        <strain evidence="3">SH3</strain>
    </source>
</reference>
<evidence type="ECO:0000256" key="1">
    <source>
        <dbReference type="SAM" id="Phobius"/>
    </source>
</evidence>
<evidence type="ECO:0000313" key="2">
    <source>
        <dbReference type="EMBL" id="EGG15902.1"/>
    </source>
</evidence>
<dbReference type="AlphaFoldDB" id="F4Q802"/>
<evidence type="ECO:0000313" key="3">
    <source>
        <dbReference type="Proteomes" id="UP000007797"/>
    </source>
</evidence>
<name>F4Q802_CACFS</name>
<keyword evidence="1" id="KW-0472">Membrane</keyword>
<organism evidence="2 3">
    <name type="scientific">Cavenderia fasciculata</name>
    <name type="common">Slime mold</name>
    <name type="synonym">Dictyostelium fasciculatum</name>
    <dbReference type="NCBI Taxonomy" id="261658"/>
    <lineage>
        <taxon>Eukaryota</taxon>
        <taxon>Amoebozoa</taxon>
        <taxon>Evosea</taxon>
        <taxon>Eumycetozoa</taxon>
        <taxon>Dictyostelia</taxon>
        <taxon>Acytosteliales</taxon>
        <taxon>Cavenderiaceae</taxon>
        <taxon>Cavenderia</taxon>
    </lineage>
</organism>
<keyword evidence="1" id="KW-1133">Transmembrane helix</keyword>
<feature type="transmembrane region" description="Helical" evidence="1">
    <location>
        <begin position="7"/>
        <end position="29"/>
    </location>
</feature>
<keyword evidence="3" id="KW-1185">Reference proteome</keyword>
<sequence length="633" mass="66817">MKNNNLIFITTIIYLLNIIGVVVLGQGVVQFSTNAAGCNTAKGCDFSDPYNWVGKVAPSVNDIASIDFSQVSGPNQMIQTINSKSPIQISGLIINADAQSSVFFTSFSNIQVKGDIHIGNFSTLHMGSMSFLSASGNVQVDDQGGLTSDIAASIWIGGTATFDYVSVLTLGKNNSLQVLNGGNFHGYVTMDLNSKLKLGGTSAITGGETFTLQGAAVIYNAVFGEYATFIVFGGLVANSLVLQDYALVQAFFDVTVKSLTVENEAAFEQNPNQYPSYTGPITVEIDSISGSNISEVNFGRADSVVVGTIYTDGNIIATDQVSSLSLGQLGNSYVNQLIFTTTTSNQQNPTGVFSANFTNIKVAAIGATTQDVNTVLSFTSATSWGMTSTLLENVNAIVESYAQLNLIESVIRLIGPNSTINVRNNADLVIQSSSVSVQGIIGAPYSSVAISASTYVGQVSMTSFGTLQLLNSTIQGSVSTNSTTVSFESHVNIVGSVNIVGQSATHIILTSLPSDANNVPIIVSYGITISSTVIVSLPEASTLKAGQVFYIASSQGDLSIIPSLCQLDNSLPTPLTYMFNIVSANNIGFIFIDNNKVGHIPYTVHLSSGVPHTIYTIVYLVDEMKDQLKIPIN</sequence>
<keyword evidence="1" id="KW-0812">Transmembrane</keyword>
<dbReference type="RefSeq" id="XP_004352227.1">
    <property type="nucleotide sequence ID" value="XM_004352175.1"/>
</dbReference>
<accession>F4Q802</accession>
<dbReference type="KEGG" id="dfa:DFA_09571"/>
<dbReference type="EMBL" id="GL883025">
    <property type="protein sequence ID" value="EGG15902.1"/>
    <property type="molecule type" value="Genomic_DNA"/>
</dbReference>
<gene>
    <name evidence="2" type="ORF">DFA_09571</name>
</gene>
<proteinExistence type="predicted"/>